<keyword evidence="6" id="KW-1185">Reference proteome</keyword>
<dbReference type="RefSeq" id="WP_091516174.1">
    <property type="nucleotide sequence ID" value="NZ_FORP01000035.1"/>
</dbReference>
<dbReference type="PANTHER" id="PTHR43004:SF19">
    <property type="entry name" value="BINDING MONOOXYGENASE, PUTATIVE (JCVI)-RELATED"/>
    <property type="match status" value="1"/>
</dbReference>
<dbReference type="PRINTS" id="PR00420">
    <property type="entry name" value="RNGMNOXGNASE"/>
</dbReference>
<evidence type="ECO:0000313" key="5">
    <source>
        <dbReference type="EMBL" id="SFK81661.1"/>
    </source>
</evidence>
<feature type="domain" description="FAD-binding" evidence="4">
    <location>
        <begin position="2"/>
        <end position="329"/>
    </location>
</feature>
<evidence type="ECO:0000256" key="3">
    <source>
        <dbReference type="ARBA" id="ARBA00022827"/>
    </source>
</evidence>
<dbReference type="InterPro" id="IPR050641">
    <property type="entry name" value="RIFMO-like"/>
</dbReference>
<comment type="cofactor">
    <cofactor evidence="1">
        <name>FAD</name>
        <dbReference type="ChEBI" id="CHEBI:57692"/>
    </cofactor>
</comment>
<dbReference type="STRING" id="115433.SAMN05421835_13557"/>
<gene>
    <name evidence="5" type="ORF">SAMN05421835_13557</name>
</gene>
<sequence length="460" mass="48680">MDADVLVVGAGPVGLCLAAELALGGVRALVLERLPGPSGEPKARGIGVLATEALRRRGLGPQLDAAHEDGVRDFARDHGSHLGHFANIHKLVPDPGRRGTYIWQPQLERLLADHAGRLGVRVLRGHEVDALESTVDSVTVVAGGRRWRAPWLAGCDGGRSTVRKLAGFGFPGTPALLRMIAGRVRFAGEVPAPGRYPSGTFLHGHGMAGVQEPARDSEPEGPVTPGELAEAIERVTGRSVVVEEVSESRRFGDQARQADTYRRGRVFLAGDAAHVHSPSGGQGLNLGLLDAVNLGWKLAAVIRGDVPEALLDTYSRERHPAGEAVLRNTRAQSALLAPGPHVDALREIVADLMDLPEANRYFADLLSGVNLRYPFPYPAAGPVGQHCADLELVAVDGAVSHLYEHMTTGRGLLLTPSAPVTDRVDALTVTTPGPLLLRPDGVIAWAGGEALDAAVKTWFG</sequence>
<dbReference type="Gene3D" id="3.50.50.60">
    <property type="entry name" value="FAD/NAD(P)-binding domain"/>
    <property type="match status" value="2"/>
</dbReference>
<dbReference type="EMBL" id="FORP01000035">
    <property type="protein sequence ID" value="SFK81661.1"/>
    <property type="molecule type" value="Genomic_DNA"/>
</dbReference>
<reference evidence="5 6" key="1">
    <citation type="submission" date="2016-10" db="EMBL/GenBank/DDBJ databases">
        <authorList>
            <person name="de Groot N.N."/>
        </authorList>
    </citation>
    <scope>NUCLEOTIDE SEQUENCE [LARGE SCALE GENOMIC DNA]</scope>
    <source>
        <strain evidence="5 6">DSM 44468</strain>
    </source>
</reference>
<proteinExistence type="predicted"/>
<keyword evidence="3" id="KW-0274">FAD</keyword>
<dbReference type="GO" id="GO:0071949">
    <property type="term" value="F:FAD binding"/>
    <property type="evidence" value="ECO:0007669"/>
    <property type="project" value="InterPro"/>
</dbReference>
<dbReference type="OrthoDB" id="8670884at2"/>
<evidence type="ECO:0000259" key="4">
    <source>
        <dbReference type="Pfam" id="PF01494"/>
    </source>
</evidence>
<accession>A0A1I4CNX7</accession>
<dbReference type="GO" id="GO:0016709">
    <property type="term" value="F:oxidoreductase activity, acting on paired donors, with incorporation or reduction of molecular oxygen, NAD(P)H as one donor, and incorporation of one atom of oxygen"/>
    <property type="evidence" value="ECO:0007669"/>
    <property type="project" value="UniProtKB-ARBA"/>
</dbReference>
<keyword evidence="2" id="KW-0285">Flavoprotein</keyword>
<evidence type="ECO:0000256" key="1">
    <source>
        <dbReference type="ARBA" id="ARBA00001974"/>
    </source>
</evidence>
<dbReference type="Pfam" id="PF21274">
    <property type="entry name" value="Rng_hyd_C"/>
    <property type="match status" value="1"/>
</dbReference>
<protein>
    <submittedName>
        <fullName evidence="5">2-polyprenyl-6-methoxyphenol hydroxylase</fullName>
    </submittedName>
</protein>
<dbReference type="SUPFAM" id="SSF51905">
    <property type="entry name" value="FAD/NAD(P)-binding domain"/>
    <property type="match status" value="1"/>
</dbReference>
<dbReference type="Pfam" id="PF01494">
    <property type="entry name" value="FAD_binding_3"/>
    <property type="match status" value="1"/>
</dbReference>
<name>A0A1I4CNX7_9PSEU</name>
<dbReference type="Gene3D" id="3.40.30.120">
    <property type="match status" value="1"/>
</dbReference>
<organism evidence="5 6">
    <name type="scientific">Amycolatopsis sacchari</name>
    <dbReference type="NCBI Taxonomy" id="115433"/>
    <lineage>
        <taxon>Bacteria</taxon>
        <taxon>Bacillati</taxon>
        <taxon>Actinomycetota</taxon>
        <taxon>Actinomycetes</taxon>
        <taxon>Pseudonocardiales</taxon>
        <taxon>Pseudonocardiaceae</taxon>
        <taxon>Amycolatopsis</taxon>
    </lineage>
</organism>
<evidence type="ECO:0000313" key="6">
    <source>
        <dbReference type="Proteomes" id="UP000199025"/>
    </source>
</evidence>
<dbReference type="AlphaFoldDB" id="A0A1I4CNX7"/>
<dbReference type="InterPro" id="IPR036188">
    <property type="entry name" value="FAD/NAD-bd_sf"/>
</dbReference>
<dbReference type="InterPro" id="IPR002938">
    <property type="entry name" value="FAD-bd"/>
</dbReference>
<dbReference type="Proteomes" id="UP000199025">
    <property type="component" value="Unassembled WGS sequence"/>
</dbReference>
<dbReference type="PANTHER" id="PTHR43004">
    <property type="entry name" value="TRK SYSTEM POTASSIUM UPTAKE PROTEIN"/>
    <property type="match status" value="1"/>
</dbReference>
<evidence type="ECO:0000256" key="2">
    <source>
        <dbReference type="ARBA" id="ARBA00022630"/>
    </source>
</evidence>